<feature type="domain" description="ChrR-like cupin" evidence="1">
    <location>
        <begin position="101"/>
        <end position="193"/>
    </location>
</feature>
<dbReference type="InterPro" id="IPR041916">
    <property type="entry name" value="Anti_sigma_zinc_sf"/>
</dbReference>
<reference evidence="2 3" key="1">
    <citation type="submission" date="2007-01" db="EMBL/GenBank/DDBJ databases">
        <title>Complete sequence of Psychromonas ingrahamii 37.</title>
        <authorList>
            <consortium name="US DOE Joint Genome Institute"/>
            <person name="Copeland A."/>
            <person name="Lucas S."/>
            <person name="Lapidus A."/>
            <person name="Barry K."/>
            <person name="Detter J.C."/>
            <person name="Glavina del Rio T."/>
            <person name="Hammon N."/>
            <person name="Israni S."/>
            <person name="Dalin E."/>
            <person name="Tice H."/>
            <person name="Pitluck S."/>
            <person name="Thompson L.S."/>
            <person name="Brettin T."/>
            <person name="Bruce D."/>
            <person name="Han C."/>
            <person name="Tapia R."/>
            <person name="Schmutz J."/>
            <person name="Larimer F."/>
            <person name="Land M."/>
            <person name="Hauser L."/>
            <person name="Kyrpides N."/>
            <person name="Ivanova N."/>
            <person name="Staley J."/>
            <person name="Richardson P."/>
        </authorList>
    </citation>
    <scope>NUCLEOTIDE SEQUENCE [LARGE SCALE GENOMIC DNA]</scope>
    <source>
        <strain evidence="2 3">37</strain>
    </source>
</reference>
<gene>
    <name evidence="2" type="ordered locus">Ping_0996</name>
</gene>
<dbReference type="KEGG" id="pin:Ping_0996"/>
<dbReference type="CDD" id="cd20301">
    <property type="entry name" value="cupin_ChrR"/>
    <property type="match status" value="1"/>
</dbReference>
<dbReference type="STRING" id="357804.Ping_0996"/>
<dbReference type="eggNOG" id="COG3806">
    <property type="taxonomic scope" value="Bacteria"/>
</dbReference>
<proteinExistence type="predicted"/>
<dbReference type="AlphaFoldDB" id="A1STM0"/>
<evidence type="ECO:0000313" key="2">
    <source>
        <dbReference type="EMBL" id="ABM02835.1"/>
    </source>
</evidence>
<name>A1STM0_PSYIN</name>
<dbReference type="OrthoDB" id="2988517at2"/>
<dbReference type="RefSeq" id="WP_011769398.1">
    <property type="nucleotide sequence ID" value="NC_008709.1"/>
</dbReference>
<protein>
    <submittedName>
        <fullName evidence="2">Anti-ECFsigma factor, ChrR</fullName>
    </submittedName>
</protein>
<dbReference type="Gene3D" id="1.10.10.1320">
    <property type="entry name" value="Anti-sigma factor, zinc-finger domain"/>
    <property type="match status" value="1"/>
</dbReference>
<dbReference type="NCBIfam" id="TIGR02451">
    <property type="entry name" value="anti_sig_ChrR"/>
    <property type="match status" value="1"/>
</dbReference>
<dbReference type="Proteomes" id="UP000000639">
    <property type="component" value="Chromosome"/>
</dbReference>
<evidence type="ECO:0000259" key="1">
    <source>
        <dbReference type="Pfam" id="PF12973"/>
    </source>
</evidence>
<dbReference type="InterPro" id="IPR012807">
    <property type="entry name" value="Anti-sigma_ChrR"/>
</dbReference>
<dbReference type="EMBL" id="CP000510">
    <property type="protein sequence ID" value="ABM02835.1"/>
    <property type="molecule type" value="Genomic_DNA"/>
</dbReference>
<dbReference type="Gene3D" id="2.60.120.10">
    <property type="entry name" value="Jelly Rolls"/>
    <property type="match status" value="1"/>
</dbReference>
<evidence type="ECO:0000313" key="3">
    <source>
        <dbReference type="Proteomes" id="UP000000639"/>
    </source>
</evidence>
<dbReference type="SUPFAM" id="SSF51182">
    <property type="entry name" value="RmlC-like cupins"/>
    <property type="match status" value="1"/>
</dbReference>
<dbReference type="InterPro" id="IPR014710">
    <property type="entry name" value="RmlC-like_jellyroll"/>
</dbReference>
<accession>A1STM0</accession>
<dbReference type="InterPro" id="IPR011051">
    <property type="entry name" value="RmlC_Cupin_sf"/>
</dbReference>
<organism evidence="2 3">
    <name type="scientific">Psychromonas ingrahamii (strain DSM 17664 / CCUG 51855 / 37)</name>
    <dbReference type="NCBI Taxonomy" id="357804"/>
    <lineage>
        <taxon>Bacteria</taxon>
        <taxon>Pseudomonadati</taxon>
        <taxon>Pseudomonadota</taxon>
        <taxon>Gammaproteobacteria</taxon>
        <taxon>Alteromonadales</taxon>
        <taxon>Psychromonadaceae</taxon>
        <taxon>Psychromonas</taxon>
    </lineage>
</organism>
<keyword evidence="3" id="KW-1185">Reference proteome</keyword>
<dbReference type="InterPro" id="IPR025979">
    <property type="entry name" value="ChrR-like_cupin_dom"/>
</dbReference>
<dbReference type="Pfam" id="PF12973">
    <property type="entry name" value="Cupin_7"/>
    <property type="match status" value="1"/>
</dbReference>
<dbReference type="HOGENOM" id="CLU_090912_0_0_6"/>
<sequence>MIKHHPTSALLASHSAAQLPLSLSIAVSAHLEMCPKCVTVTRQITEQQSDLFEAQDVTKNINFSNILDKIFEHQPERQVEPKKVVMNSISVAGTEYQLPRAFTHFTDLKWSSFGAISRARVVKDTDNIRASLLHIDKNSIIPSHTHKGYELTLLLEGAFSDESGVYNKGDFIWLNNDLEHTPFTKEGCLCYAVQDAPLRFVSGISQALNPLGQLIY</sequence>